<feature type="transmembrane region" description="Helical" evidence="6">
    <location>
        <begin position="83"/>
        <end position="107"/>
    </location>
</feature>
<evidence type="ECO:0000256" key="1">
    <source>
        <dbReference type="ARBA" id="ARBA00004651"/>
    </source>
</evidence>
<feature type="transmembrane region" description="Helical" evidence="6">
    <location>
        <begin position="385"/>
        <end position="401"/>
    </location>
</feature>
<dbReference type="InterPro" id="IPR036259">
    <property type="entry name" value="MFS_trans_sf"/>
</dbReference>
<feature type="transmembrane region" description="Helical" evidence="6">
    <location>
        <begin position="51"/>
        <end position="71"/>
    </location>
</feature>
<feature type="transmembrane region" description="Helical" evidence="6">
    <location>
        <begin position="319"/>
        <end position="338"/>
    </location>
</feature>
<feature type="transmembrane region" description="Helical" evidence="6">
    <location>
        <begin position="113"/>
        <end position="131"/>
    </location>
</feature>
<protein>
    <submittedName>
        <fullName evidence="8">MFS transporter</fullName>
    </submittedName>
</protein>
<dbReference type="SUPFAM" id="SSF103473">
    <property type="entry name" value="MFS general substrate transporter"/>
    <property type="match status" value="1"/>
</dbReference>
<dbReference type="PANTHER" id="PTHR23531:SF2">
    <property type="entry name" value="PERMEASE"/>
    <property type="match status" value="1"/>
</dbReference>
<dbReference type="PROSITE" id="PS50850">
    <property type="entry name" value="MFS"/>
    <property type="match status" value="1"/>
</dbReference>
<dbReference type="EMBL" id="WNZX01000013">
    <property type="protein sequence ID" value="MUG72152.1"/>
    <property type="molecule type" value="Genomic_DNA"/>
</dbReference>
<accession>A0A7X2ZC57</accession>
<organism evidence="8 9">
    <name type="scientific">Paenibacillus validus</name>
    <dbReference type="NCBI Taxonomy" id="44253"/>
    <lineage>
        <taxon>Bacteria</taxon>
        <taxon>Bacillati</taxon>
        <taxon>Bacillota</taxon>
        <taxon>Bacilli</taxon>
        <taxon>Bacillales</taxon>
        <taxon>Paenibacillaceae</taxon>
        <taxon>Paenibacillus</taxon>
    </lineage>
</organism>
<dbReference type="GO" id="GO:0022857">
    <property type="term" value="F:transmembrane transporter activity"/>
    <property type="evidence" value="ECO:0007669"/>
    <property type="project" value="InterPro"/>
</dbReference>
<feature type="transmembrane region" description="Helical" evidence="6">
    <location>
        <begin position="291"/>
        <end position="313"/>
    </location>
</feature>
<comment type="caution">
    <text evidence="8">The sequence shown here is derived from an EMBL/GenBank/DDBJ whole genome shotgun (WGS) entry which is preliminary data.</text>
</comment>
<dbReference type="CDD" id="cd17489">
    <property type="entry name" value="MFS_YfcJ_like"/>
    <property type="match status" value="1"/>
</dbReference>
<evidence type="ECO:0000256" key="4">
    <source>
        <dbReference type="ARBA" id="ARBA00022989"/>
    </source>
</evidence>
<keyword evidence="2" id="KW-0813">Transport</keyword>
<dbReference type="InterPro" id="IPR020846">
    <property type="entry name" value="MFS_dom"/>
</dbReference>
<evidence type="ECO:0000259" key="7">
    <source>
        <dbReference type="PROSITE" id="PS50850"/>
    </source>
</evidence>
<feature type="transmembrane region" description="Helical" evidence="6">
    <location>
        <begin position="228"/>
        <end position="252"/>
    </location>
</feature>
<feature type="transmembrane region" description="Helical" evidence="6">
    <location>
        <begin position="359"/>
        <end position="379"/>
    </location>
</feature>
<gene>
    <name evidence="8" type="ORF">GNP93_15880</name>
</gene>
<evidence type="ECO:0000256" key="5">
    <source>
        <dbReference type="ARBA" id="ARBA00023136"/>
    </source>
</evidence>
<dbReference type="AlphaFoldDB" id="A0A7X2ZC57"/>
<dbReference type="Pfam" id="PF07690">
    <property type="entry name" value="MFS_1"/>
    <property type="match status" value="1"/>
</dbReference>
<keyword evidence="5 6" id="KW-0472">Membrane</keyword>
<dbReference type="InterPro" id="IPR011701">
    <property type="entry name" value="MFS"/>
</dbReference>
<evidence type="ECO:0000313" key="9">
    <source>
        <dbReference type="Proteomes" id="UP000450917"/>
    </source>
</evidence>
<name>A0A7X2ZC57_9BACL</name>
<evidence type="ECO:0000256" key="6">
    <source>
        <dbReference type="SAM" id="Phobius"/>
    </source>
</evidence>
<dbReference type="PANTHER" id="PTHR23531">
    <property type="entry name" value="QUINOLENE RESISTANCE PROTEIN NORA"/>
    <property type="match status" value="1"/>
</dbReference>
<dbReference type="RefSeq" id="WP_141336411.1">
    <property type="nucleotide sequence ID" value="NZ_JBDLZV010000001.1"/>
</dbReference>
<reference evidence="8 9" key="1">
    <citation type="submission" date="2019-11" db="EMBL/GenBank/DDBJ databases">
        <title>Draft genome sequences of five Paenibacillus species of dairy origin.</title>
        <authorList>
            <person name="Olajide A.M."/>
            <person name="Chen S."/>
            <person name="Lapointe G."/>
        </authorList>
    </citation>
    <scope>NUCLEOTIDE SEQUENCE [LARGE SCALE GENOMIC DNA]</scope>
    <source>
        <strain evidence="8 9">2CS3</strain>
    </source>
</reference>
<dbReference type="GO" id="GO:0005886">
    <property type="term" value="C:plasma membrane"/>
    <property type="evidence" value="ECO:0007669"/>
    <property type="project" value="UniProtKB-SubCell"/>
</dbReference>
<dbReference type="InterPro" id="IPR052714">
    <property type="entry name" value="MFS_Exporter"/>
</dbReference>
<dbReference type="Gene3D" id="1.20.1250.20">
    <property type="entry name" value="MFS general substrate transporter like domains"/>
    <property type="match status" value="1"/>
</dbReference>
<feature type="transmembrane region" description="Helical" evidence="6">
    <location>
        <begin position="12"/>
        <end position="31"/>
    </location>
</feature>
<feature type="transmembrane region" description="Helical" evidence="6">
    <location>
        <begin position="143"/>
        <end position="164"/>
    </location>
</feature>
<keyword evidence="3 6" id="KW-0812">Transmembrane</keyword>
<proteinExistence type="predicted"/>
<feature type="transmembrane region" description="Helical" evidence="6">
    <location>
        <begin position="258"/>
        <end position="279"/>
    </location>
</feature>
<feature type="transmembrane region" description="Helical" evidence="6">
    <location>
        <begin position="170"/>
        <end position="191"/>
    </location>
</feature>
<evidence type="ECO:0000256" key="2">
    <source>
        <dbReference type="ARBA" id="ARBA00022448"/>
    </source>
</evidence>
<evidence type="ECO:0000313" key="8">
    <source>
        <dbReference type="EMBL" id="MUG72152.1"/>
    </source>
</evidence>
<comment type="subcellular location">
    <subcellularLocation>
        <location evidence="1">Cell membrane</location>
        <topology evidence="1">Multi-pass membrane protein</topology>
    </subcellularLocation>
</comment>
<evidence type="ECO:0000256" key="3">
    <source>
        <dbReference type="ARBA" id="ARBA00022692"/>
    </source>
</evidence>
<keyword evidence="4 6" id="KW-1133">Transmembrane helix</keyword>
<sequence>MNVQQEPPAAKLWTRDFILLTVSNLLLYLNLQMITPALPAYVSDAFGADQWAVSLVISLFALSAIVARLFAGRALTKGSQRTWIVLIGLGLYILSTASFYAAGAFALFLAIRVLYGVGFGMTSTVYGTMASDVIPLKRIGEGMGYFGLSTGLSMALAPVIGLWLLDAYGFGTLVFVSTVLGALILPLTFGIRTRRVPSGSTGPSTTTSATSAAVRIAPKPRRKISKTLAVPFLLSMMLSFTYGGLISFLALFGKEAHLANVGWFFLTNAAAIVLIRPIAGKLFDLKGHRAVLPPAALLVIAGLICLSYTAGIAGLLLSAAAYGLGYGMLQPSLQAWMVKSVRPEMRGAANAAFYNSIDLGIAFGSLLLGSIAAGVGYAIMYRASAVIMLVFLLVYGLALLAESKALPKAAG</sequence>
<keyword evidence="9" id="KW-1185">Reference proteome</keyword>
<feature type="domain" description="Major facilitator superfamily (MFS) profile" evidence="7">
    <location>
        <begin position="16"/>
        <end position="402"/>
    </location>
</feature>
<dbReference type="Proteomes" id="UP000450917">
    <property type="component" value="Unassembled WGS sequence"/>
</dbReference>